<reference evidence="1" key="1">
    <citation type="submission" date="2021-05" db="EMBL/GenBank/DDBJ databases">
        <title>The genome of the haptophyte Pavlova lutheri (Diacronema luteri, Pavlovales) - a model for lipid biosynthesis in eukaryotic algae.</title>
        <authorList>
            <person name="Hulatt C.J."/>
            <person name="Posewitz M.C."/>
        </authorList>
    </citation>
    <scope>NUCLEOTIDE SEQUENCE</scope>
    <source>
        <strain evidence="1">NIVA-4/92</strain>
    </source>
</reference>
<dbReference type="OrthoDB" id="438224at2759"/>
<comment type="caution">
    <text evidence="1">The sequence shown here is derived from an EMBL/GenBank/DDBJ whole genome shotgun (WGS) entry which is preliminary data.</text>
</comment>
<evidence type="ECO:0000313" key="1">
    <source>
        <dbReference type="EMBL" id="KAG8459906.1"/>
    </source>
</evidence>
<dbReference type="PANTHER" id="PTHR48420">
    <property type="entry name" value="NON-HAEM DIOXYGENASE N-TERMINAL DOMAIN-CONTAINING PROTEIN"/>
    <property type="match status" value="1"/>
</dbReference>
<dbReference type="Proteomes" id="UP000751190">
    <property type="component" value="Unassembled WGS sequence"/>
</dbReference>
<organism evidence="1 2">
    <name type="scientific">Diacronema lutheri</name>
    <name type="common">Unicellular marine alga</name>
    <name type="synonym">Monochrysis lutheri</name>
    <dbReference type="NCBI Taxonomy" id="2081491"/>
    <lineage>
        <taxon>Eukaryota</taxon>
        <taxon>Haptista</taxon>
        <taxon>Haptophyta</taxon>
        <taxon>Pavlovophyceae</taxon>
        <taxon>Pavlovales</taxon>
        <taxon>Pavlovaceae</taxon>
        <taxon>Diacronema</taxon>
    </lineage>
</organism>
<dbReference type="OMA" id="LYIHSRT"/>
<dbReference type="PANTHER" id="PTHR48420:SF1">
    <property type="entry name" value="NON-HAEM DIOXYGENASE N-TERMINAL DOMAIN-CONTAINING PROTEIN"/>
    <property type="match status" value="1"/>
</dbReference>
<sequence>MEVPVESCVVTLEFEALLRGDDLSARIAEAFGADESLGILTVSGVPGLTPLRERLLPLAREFARLPADVRAAHEHAPSFYAVGWSHGKEKLGGGAPDLAKGSYYNNPLYNRPFDDEALIARFPSFAAPNVWPSQHVPQMEGAFMQLGQVMVRTGLLVAKQCDAYVSARCPAYEAGKLERLLSSSKVCKGRLLHYFATAPGHAPGEGGAPAAAPGADVEGEWSSWCGWHNDHGSLTALVAPLYVREESGEREAPDARAGLYVRSRRGELVRVRIPEDHLAFQIGETAQVHTGGLLQATPHAVRGSCAAGVSRETFAVFMEPEWTCPMAVPDGMDPRLTQTASATRHLPKGVPPLHERWGTAGCPFSACNFGQFTDATFKSFY</sequence>
<proteinExistence type="predicted"/>
<accession>A0A8J6C695</accession>
<dbReference type="Gene3D" id="2.60.120.330">
    <property type="entry name" value="B-lactam Antibiotic, Isopenicillin N Synthase, Chain"/>
    <property type="match status" value="1"/>
</dbReference>
<evidence type="ECO:0000313" key="2">
    <source>
        <dbReference type="Proteomes" id="UP000751190"/>
    </source>
</evidence>
<evidence type="ECO:0008006" key="3">
    <source>
        <dbReference type="Google" id="ProtNLM"/>
    </source>
</evidence>
<dbReference type="AlphaFoldDB" id="A0A8J6C695"/>
<protein>
    <recommendedName>
        <fullName evidence="3">Non-haem dioxygenase N-terminal domain-containing protein</fullName>
    </recommendedName>
</protein>
<keyword evidence="2" id="KW-1185">Reference proteome</keyword>
<dbReference type="SUPFAM" id="SSF51197">
    <property type="entry name" value="Clavaminate synthase-like"/>
    <property type="match status" value="1"/>
</dbReference>
<dbReference type="InterPro" id="IPR027443">
    <property type="entry name" value="IPNS-like_sf"/>
</dbReference>
<name>A0A8J6C695_DIALT</name>
<dbReference type="EMBL" id="JAGTXO010000036">
    <property type="protein sequence ID" value="KAG8459906.1"/>
    <property type="molecule type" value="Genomic_DNA"/>
</dbReference>
<gene>
    <name evidence="1" type="ORF">KFE25_010955</name>
</gene>